<accession>A0A183J0R6</accession>
<proteinExistence type="predicted"/>
<dbReference type="WBParaSite" id="SBAD_0000980901-mRNA-1">
    <property type="protein sequence ID" value="SBAD_0000980901-mRNA-1"/>
    <property type="gene ID" value="SBAD_0000980901"/>
</dbReference>
<dbReference type="OrthoDB" id="125856at2759"/>
<dbReference type="PANTHER" id="PTHR12100:SF0">
    <property type="entry name" value="EXOCYST COMPLEX COMPONENT 5"/>
    <property type="match status" value="1"/>
</dbReference>
<dbReference type="GO" id="GO:0006893">
    <property type="term" value="P:Golgi to plasma membrane transport"/>
    <property type="evidence" value="ECO:0007669"/>
    <property type="project" value="TreeGrafter"/>
</dbReference>
<organism evidence="4">
    <name type="scientific">Soboliphyme baturini</name>
    <dbReference type="NCBI Taxonomy" id="241478"/>
    <lineage>
        <taxon>Eukaryota</taxon>
        <taxon>Metazoa</taxon>
        <taxon>Ecdysozoa</taxon>
        <taxon>Nematoda</taxon>
        <taxon>Enoplea</taxon>
        <taxon>Dorylaimia</taxon>
        <taxon>Dioctophymatida</taxon>
        <taxon>Dioctophymatoidea</taxon>
        <taxon>Soboliphymatidae</taxon>
        <taxon>Soboliphyme</taxon>
    </lineage>
</organism>
<gene>
    <name evidence="2" type="ORF">SBAD_LOCUS9463</name>
</gene>
<dbReference type="InterPro" id="IPR009976">
    <property type="entry name" value="Sec10-like"/>
</dbReference>
<dbReference type="InterPro" id="IPR048627">
    <property type="entry name" value="Sec10_HB"/>
</dbReference>
<evidence type="ECO:0000259" key="1">
    <source>
        <dbReference type="Pfam" id="PF07393"/>
    </source>
</evidence>
<dbReference type="Proteomes" id="UP000270296">
    <property type="component" value="Unassembled WGS sequence"/>
</dbReference>
<dbReference type="GO" id="GO:0000145">
    <property type="term" value="C:exocyst"/>
    <property type="evidence" value="ECO:0007669"/>
    <property type="project" value="TreeGrafter"/>
</dbReference>
<evidence type="ECO:0000313" key="2">
    <source>
        <dbReference type="EMBL" id="VDP23302.1"/>
    </source>
</evidence>
<name>A0A183J0R6_9BILA</name>
<sequence length="171" mass="19007">MLSTMIAQVKSVLSSEQKKADFKPEVENVSEIPLCSHACSMVCKYMNKQIDLIRDCLDGGNLEVVLTELSLRFHRAIVDNIYQFQYSSQGAMLLLCDIGEYRKVVTGLELPFVSKLFEALNALCNLLIVSPDNLASACCSGMLGDVERTVVVGFVQLRADYKTAKLNIDFQ</sequence>
<protein>
    <submittedName>
        <fullName evidence="4">Exocyst complex component 5</fullName>
    </submittedName>
</protein>
<reference evidence="2 3" key="2">
    <citation type="submission" date="2018-11" db="EMBL/GenBank/DDBJ databases">
        <authorList>
            <consortium name="Pathogen Informatics"/>
        </authorList>
    </citation>
    <scope>NUCLEOTIDE SEQUENCE [LARGE SCALE GENOMIC DNA]</scope>
</reference>
<reference evidence="4" key="1">
    <citation type="submission" date="2016-06" db="UniProtKB">
        <authorList>
            <consortium name="WormBaseParasite"/>
        </authorList>
    </citation>
    <scope>IDENTIFICATION</scope>
</reference>
<evidence type="ECO:0000313" key="4">
    <source>
        <dbReference type="WBParaSite" id="SBAD_0000980901-mRNA-1"/>
    </source>
</evidence>
<keyword evidence="3" id="KW-1185">Reference proteome</keyword>
<feature type="domain" description="Exocyst complex component Sec10-like alpha-helical bundle" evidence="1">
    <location>
        <begin position="2"/>
        <end position="167"/>
    </location>
</feature>
<evidence type="ECO:0000313" key="3">
    <source>
        <dbReference type="Proteomes" id="UP000270296"/>
    </source>
</evidence>
<dbReference type="Pfam" id="PF07393">
    <property type="entry name" value="Sec10_HB"/>
    <property type="match status" value="1"/>
</dbReference>
<dbReference type="PANTHER" id="PTHR12100">
    <property type="entry name" value="SEC10"/>
    <property type="match status" value="1"/>
</dbReference>
<dbReference type="GO" id="GO:0006887">
    <property type="term" value="P:exocytosis"/>
    <property type="evidence" value="ECO:0007669"/>
    <property type="project" value="TreeGrafter"/>
</dbReference>
<dbReference type="AlphaFoldDB" id="A0A183J0R6"/>
<dbReference type="EMBL" id="UZAM01012751">
    <property type="protein sequence ID" value="VDP23302.1"/>
    <property type="molecule type" value="Genomic_DNA"/>
</dbReference>